<reference evidence="1" key="1">
    <citation type="submission" date="2015-12" db="EMBL/GenBank/DDBJ databases">
        <title>Gene expression during late stages of embryo sac development: a critical building block for successful pollen-pistil interactions.</title>
        <authorList>
            <person name="Liu Y."/>
            <person name="Joly V."/>
            <person name="Sabar M."/>
            <person name="Matton D.P."/>
        </authorList>
    </citation>
    <scope>NUCLEOTIDE SEQUENCE</scope>
</reference>
<name>A0A0V0IZ40_SOLCH</name>
<organism evidence="1">
    <name type="scientific">Solanum chacoense</name>
    <name type="common">Chaco potato</name>
    <dbReference type="NCBI Taxonomy" id="4108"/>
    <lineage>
        <taxon>Eukaryota</taxon>
        <taxon>Viridiplantae</taxon>
        <taxon>Streptophyta</taxon>
        <taxon>Embryophyta</taxon>
        <taxon>Tracheophyta</taxon>
        <taxon>Spermatophyta</taxon>
        <taxon>Magnoliopsida</taxon>
        <taxon>eudicotyledons</taxon>
        <taxon>Gunneridae</taxon>
        <taxon>Pentapetalae</taxon>
        <taxon>asterids</taxon>
        <taxon>lamiids</taxon>
        <taxon>Solanales</taxon>
        <taxon>Solanaceae</taxon>
        <taxon>Solanoideae</taxon>
        <taxon>Solaneae</taxon>
        <taxon>Solanum</taxon>
    </lineage>
</organism>
<protein>
    <submittedName>
        <fullName evidence="1">Putative ovule protein</fullName>
    </submittedName>
</protein>
<sequence length="76" mass="8846">MHMWPMHKVKRHSPCLPPCSLRETFCIPALTQLQMSNTKPKIQFVGHCSLLTYTISVNICFKIRKPTNLRYNLSKS</sequence>
<proteinExistence type="predicted"/>
<accession>A0A0V0IZ40</accession>
<dbReference type="EMBL" id="GEDG01001047">
    <property type="protein sequence ID" value="JAP37339.1"/>
    <property type="molecule type" value="Transcribed_RNA"/>
</dbReference>
<evidence type="ECO:0000313" key="1">
    <source>
        <dbReference type="EMBL" id="JAP37339.1"/>
    </source>
</evidence>
<dbReference type="AlphaFoldDB" id="A0A0V0IZ40"/>